<dbReference type="HAMAP" id="MF_01080">
    <property type="entry name" value="TruB_bact"/>
    <property type="match status" value="1"/>
</dbReference>
<evidence type="ECO:0000256" key="1">
    <source>
        <dbReference type="ARBA" id="ARBA00012787"/>
    </source>
</evidence>
<dbReference type="CDD" id="cd02573">
    <property type="entry name" value="PseudoU_synth_EcTruB"/>
    <property type="match status" value="1"/>
</dbReference>
<gene>
    <name evidence="6" type="primary">truB_13</name>
    <name evidence="6" type="ORF">SDC9_31364</name>
</gene>
<dbReference type="GO" id="GO:0160148">
    <property type="term" value="F:tRNA pseudouridine(55) synthase activity"/>
    <property type="evidence" value="ECO:0007669"/>
    <property type="project" value="UniProtKB-EC"/>
</dbReference>
<dbReference type="GO" id="GO:0003723">
    <property type="term" value="F:RNA binding"/>
    <property type="evidence" value="ECO:0007669"/>
    <property type="project" value="InterPro"/>
</dbReference>
<keyword evidence="3 6" id="KW-0413">Isomerase</keyword>
<proteinExistence type="inferred from homology"/>
<dbReference type="InterPro" id="IPR014780">
    <property type="entry name" value="tRNA_psdUridine_synth_TruB"/>
</dbReference>
<keyword evidence="2" id="KW-0819">tRNA processing</keyword>
<dbReference type="Pfam" id="PF16198">
    <property type="entry name" value="TruB_C_2"/>
    <property type="match status" value="1"/>
</dbReference>
<dbReference type="PANTHER" id="PTHR13767:SF2">
    <property type="entry name" value="PSEUDOURIDYLATE SYNTHASE TRUB1"/>
    <property type="match status" value="1"/>
</dbReference>
<protein>
    <recommendedName>
        <fullName evidence="1">tRNA pseudouridine(55) synthase</fullName>
        <ecNumber evidence="1">5.4.99.25</ecNumber>
    </recommendedName>
</protein>
<sequence>MDGIFNVLKPPGMTSHDVISVMRKILQTKKVGHGGTLDPMAAGVLPVFVGKATRFLEYALEGNKAYRAVITFGSQTDTGDEEGKIIAVSEIIPLSLETITAVLQSFEGEGTQVPPMYSAISYQGQKLYKLARQGIEVEREPRSICIQSLRLVEYTSKQIIVDVECSKGTFIRTLSEDIAQAFGMVGTMSFLLRYRVGDFNLETASTLEDIAADYTKCILPMELGIKHLPTIEVTTLQGMRIAQGVATTIGGLEEDKYYKVVTNQGVMIGVAVAKTGRLKGHKIINIPQREEAGSDEDNNQC</sequence>
<feature type="domain" description="tRNA pseudouridylate synthase B C-terminal" evidence="5">
    <location>
        <begin position="172"/>
        <end position="222"/>
    </location>
</feature>
<feature type="domain" description="Pseudouridine synthase II N-terminal" evidence="4">
    <location>
        <begin position="23"/>
        <end position="171"/>
    </location>
</feature>
<evidence type="ECO:0000256" key="2">
    <source>
        <dbReference type="ARBA" id="ARBA00022694"/>
    </source>
</evidence>
<dbReference type="EMBL" id="VSSQ01000205">
    <property type="protein sequence ID" value="MPL85396.1"/>
    <property type="molecule type" value="Genomic_DNA"/>
</dbReference>
<dbReference type="GO" id="GO:1990481">
    <property type="term" value="P:mRNA pseudouridine synthesis"/>
    <property type="evidence" value="ECO:0007669"/>
    <property type="project" value="TreeGrafter"/>
</dbReference>
<reference evidence="6" key="1">
    <citation type="submission" date="2019-08" db="EMBL/GenBank/DDBJ databases">
        <authorList>
            <person name="Kucharzyk K."/>
            <person name="Murdoch R.W."/>
            <person name="Higgins S."/>
            <person name="Loffler F."/>
        </authorList>
    </citation>
    <scope>NUCLEOTIDE SEQUENCE</scope>
</reference>
<dbReference type="InterPro" id="IPR020103">
    <property type="entry name" value="PsdUridine_synth_cat_dom_sf"/>
</dbReference>
<dbReference type="NCBIfam" id="TIGR00431">
    <property type="entry name" value="TruB"/>
    <property type="match status" value="1"/>
</dbReference>
<evidence type="ECO:0000259" key="5">
    <source>
        <dbReference type="Pfam" id="PF16198"/>
    </source>
</evidence>
<dbReference type="AlphaFoldDB" id="A0A644V235"/>
<dbReference type="InterPro" id="IPR032819">
    <property type="entry name" value="TruB_C"/>
</dbReference>
<name>A0A644V235_9ZZZZ</name>
<dbReference type="Pfam" id="PF01509">
    <property type="entry name" value="TruB_N"/>
    <property type="match status" value="1"/>
</dbReference>
<evidence type="ECO:0000256" key="3">
    <source>
        <dbReference type="ARBA" id="ARBA00023235"/>
    </source>
</evidence>
<dbReference type="InterPro" id="IPR002501">
    <property type="entry name" value="PsdUridine_synth_N"/>
</dbReference>
<accession>A0A644V235</accession>
<dbReference type="PANTHER" id="PTHR13767">
    <property type="entry name" value="TRNA-PSEUDOURIDINE SYNTHASE"/>
    <property type="match status" value="1"/>
</dbReference>
<dbReference type="Gene3D" id="3.30.2350.10">
    <property type="entry name" value="Pseudouridine synthase"/>
    <property type="match status" value="1"/>
</dbReference>
<evidence type="ECO:0000259" key="4">
    <source>
        <dbReference type="Pfam" id="PF01509"/>
    </source>
</evidence>
<dbReference type="EC" id="5.4.99.25" evidence="1"/>
<dbReference type="SUPFAM" id="SSF55120">
    <property type="entry name" value="Pseudouridine synthase"/>
    <property type="match status" value="1"/>
</dbReference>
<comment type="caution">
    <text evidence="6">The sequence shown here is derived from an EMBL/GenBank/DDBJ whole genome shotgun (WGS) entry which is preliminary data.</text>
</comment>
<evidence type="ECO:0000313" key="6">
    <source>
        <dbReference type="EMBL" id="MPL85396.1"/>
    </source>
</evidence>
<dbReference type="GO" id="GO:0006400">
    <property type="term" value="P:tRNA modification"/>
    <property type="evidence" value="ECO:0007669"/>
    <property type="project" value="TreeGrafter"/>
</dbReference>
<organism evidence="6">
    <name type="scientific">bioreactor metagenome</name>
    <dbReference type="NCBI Taxonomy" id="1076179"/>
    <lineage>
        <taxon>unclassified sequences</taxon>
        <taxon>metagenomes</taxon>
        <taxon>ecological metagenomes</taxon>
    </lineage>
</organism>